<dbReference type="SUPFAM" id="SSF55729">
    <property type="entry name" value="Acyl-CoA N-acyltransferases (Nat)"/>
    <property type="match status" value="2"/>
</dbReference>
<dbReference type="InterPro" id="IPR000182">
    <property type="entry name" value="GNAT_dom"/>
</dbReference>
<dbReference type="RefSeq" id="WP_209267889.1">
    <property type="nucleotide sequence ID" value="NZ_JAFFZN010000031.1"/>
</dbReference>
<feature type="region of interest" description="Disordered" evidence="3">
    <location>
        <begin position="1"/>
        <end position="20"/>
    </location>
</feature>
<reference evidence="5 6" key="1">
    <citation type="submission" date="2021-02" db="EMBL/GenBank/DDBJ databases">
        <title>Streptomyces spirodelae sp. nov., isolated from duckweed.</title>
        <authorList>
            <person name="Saimee Y."/>
            <person name="Duangmal K."/>
        </authorList>
    </citation>
    <scope>NUCLEOTIDE SEQUENCE [LARGE SCALE GENOMIC DNA]</scope>
    <source>
        <strain evidence="5 6">DW4-2</strain>
    </source>
</reference>
<dbReference type="Gene3D" id="3.40.630.30">
    <property type="match status" value="2"/>
</dbReference>
<proteinExistence type="predicted"/>
<dbReference type="InterPro" id="IPR016181">
    <property type="entry name" value="Acyl_CoA_acyltransferase"/>
</dbReference>
<evidence type="ECO:0000256" key="1">
    <source>
        <dbReference type="ARBA" id="ARBA00022679"/>
    </source>
</evidence>
<sequence length="290" mass="31034">MTTTLRPAGPESRTAEGRRSRAYEVCVNSRPVGSVTLLGPPGDGPALGRLERLFIEEGERRRGRGTVAALAAEEALRGWGCTQVEANVRLDGLGEDTDGAAEAISAGVRLLGVLGYTEHSRHMVKQLDERPRLPPGSTVRPLPEGEFDAWWEAGAATFSEGLVARGFTPRQAAARSTAVRRTQLPDGAASPGAALRVLTCDGTDVGSVWLGFTGLPRTDVDAWVYDINVAPERRGEGHGRSLMLAAEQVCLDVEARRLGLNVFAGNTAARRLYTSLGFRPVEGCYVKTLL</sequence>
<dbReference type="InterPro" id="IPR050832">
    <property type="entry name" value="Bact_Acetyltransf"/>
</dbReference>
<evidence type="ECO:0000313" key="6">
    <source>
        <dbReference type="Proteomes" id="UP001518976"/>
    </source>
</evidence>
<dbReference type="Proteomes" id="UP001518976">
    <property type="component" value="Unassembled WGS sequence"/>
</dbReference>
<keyword evidence="2" id="KW-0012">Acyltransferase</keyword>
<evidence type="ECO:0000256" key="3">
    <source>
        <dbReference type="SAM" id="MobiDB-lite"/>
    </source>
</evidence>
<comment type="caution">
    <text evidence="5">The sequence shown here is derived from an EMBL/GenBank/DDBJ whole genome shotgun (WGS) entry which is preliminary data.</text>
</comment>
<protein>
    <submittedName>
        <fullName evidence="5">N-acetyltransferase</fullName>
    </submittedName>
</protein>
<gene>
    <name evidence="5" type="ORF">JW592_27205</name>
</gene>
<feature type="domain" description="N-acetyltransferase" evidence="4">
    <location>
        <begin position="137"/>
        <end position="290"/>
    </location>
</feature>
<dbReference type="PANTHER" id="PTHR43877">
    <property type="entry name" value="AMINOALKYLPHOSPHONATE N-ACETYLTRANSFERASE-RELATED-RELATED"/>
    <property type="match status" value="1"/>
</dbReference>
<dbReference type="EMBL" id="JAFFZN010000031">
    <property type="protein sequence ID" value="MBO8189117.1"/>
    <property type="molecule type" value="Genomic_DNA"/>
</dbReference>
<evidence type="ECO:0000313" key="5">
    <source>
        <dbReference type="EMBL" id="MBO8189117.1"/>
    </source>
</evidence>
<dbReference type="PROSITE" id="PS51186">
    <property type="entry name" value="GNAT"/>
    <property type="match status" value="2"/>
</dbReference>
<evidence type="ECO:0000259" key="4">
    <source>
        <dbReference type="PROSITE" id="PS51186"/>
    </source>
</evidence>
<evidence type="ECO:0000256" key="2">
    <source>
        <dbReference type="ARBA" id="ARBA00023315"/>
    </source>
</evidence>
<keyword evidence="1" id="KW-0808">Transferase</keyword>
<keyword evidence="6" id="KW-1185">Reference proteome</keyword>
<organism evidence="5 6">
    <name type="scientific">Streptomyces spirodelae</name>
    <dbReference type="NCBI Taxonomy" id="2812904"/>
    <lineage>
        <taxon>Bacteria</taxon>
        <taxon>Bacillati</taxon>
        <taxon>Actinomycetota</taxon>
        <taxon>Actinomycetes</taxon>
        <taxon>Kitasatosporales</taxon>
        <taxon>Streptomycetaceae</taxon>
        <taxon>Streptomyces</taxon>
    </lineage>
</organism>
<dbReference type="PANTHER" id="PTHR43877:SF2">
    <property type="entry name" value="AMINOALKYLPHOSPHONATE N-ACETYLTRANSFERASE-RELATED"/>
    <property type="match status" value="1"/>
</dbReference>
<name>A0ABS3X165_9ACTN</name>
<dbReference type="Pfam" id="PF00583">
    <property type="entry name" value="Acetyltransf_1"/>
    <property type="match status" value="2"/>
</dbReference>
<accession>A0ABS3X165</accession>
<feature type="domain" description="N-acetyltransferase" evidence="4">
    <location>
        <begin position="1"/>
        <end position="128"/>
    </location>
</feature>
<dbReference type="CDD" id="cd04301">
    <property type="entry name" value="NAT_SF"/>
    <property type="match status" value="1"/>
</dbReference>